<dbReference type="PANTHER" id="PTHR11439:SF470">
    <property type="entry name" value="CYSTEINE-RICH RLK (RECEPTOR-LIKE PROTEIN KINASE) 8"/>
    <property type="match status" value="1"/>
</dbReference>
<dbReference type="InterPro" id="IPR043502">
    <property type="entry name" value="DNA/RNA_pol_sf"/>
</dbReference>
<reference evidence="2" key="1">
    <citation type="submission" date="2020-06" db="EMBL/GenBank/DDBJ databases">
        <authorList>
            <person name="Li T."/>
            <person name="Hu X."/>
            <person name="Zhang T."/>
            <person name="Song X."/>
            <person name="Zhang H."/>
            <person name="Dai N."/>
            <person name="Sheng W."/>
            <person name="Hou X."/>
            <person name="Wei L."/>
        </authorList>
    </citation>
    <scope>NUCLEOTIDE SEQUENCE</scope>
    <source>
        <strain evidence="2">G02</strain>
        <tissue evidence="2">Leaf</tissue>
    </source>
</reference>
<dbReference type="Pfam" id="PF07727">
    <property type="entry name" value="RVT_2"/>
    <property type="match status" value="2"/>
</dbReference>
<gene>
    <name evidence="2" type="ORF">Sradi_1891400</name>
</gene>
<comment type="caution">
    <text evidence="2">The sequence shown here is derived from an EMBL/GenBank/DDBJ whole genome shotgun (WGS) entry which is preliminary data.</text>
</comment>
<sequence length="292" mass="32551">MRQEIRALEQNHTWKVTSLPPGKKPIRCRWVYKLKLKDDGSVERCKARLVAKGFSQVEGVDYVDVFSPVAKAVILRVFLVVCSGSSWPLHQLDVNNAFLHGYLDEEIFMVPPEGYSVQPGQGTGDNFLALLVYIDDVQLTGPSYELIAEVKAYLHGLFTIKDLGLARYFLGLQIARSASGTNLNQAKYIQDILIDTGLSVAKAATTPLPQGLKLSADGGAVLSNPEPYRRLVGRLLYLGFTRPDISYNVQQLSQFLQKPCDEHWNTALHVVRYLKDTSSTGLFFPTSNSFQL</sequence>
<feature type="domain" description="Reverse transcriptase Ty1/copia-type" evidence="1">
    <location>
        <begin position="11"/>
        <end position="118"/>
    </location>
</feature>
<reference evidence="2" key="2">
    <citation type="journal article" date="2024" name="Plant">
        <title>Genomic evolution and insights into agronomic trait innovations of Sesamum species.</title>
        <authorList>
            <person name="Miao H."/>
            <person name="Wang L."/>
            <person name="Qu L."/>
            <person name="Liu H."/>
            <person name="Sun Y."/>
            <person name="Le M."/>
            <person name="Wang Q."/>
            <person name="Wei S."/>
            <person name="Zheng Y."/>
            <person name="Lin W."/>
            <person name="Duan Y."/>
            <person name="Cao H."/>
            <person name="Xiong S."/>
            <person name="Wang X."/>
            <person name="Wei L."/>
            <person name="Li C."/>
            <person name="Ma Q."/>
            <person name="Ju M."/>
            <person name="Zhao R."/>
            <person name="Li G."/>
            <person name="Mu C."/>
            <person name="Tian Q."/>
            <person name="Mei H."/>
            <person name="Zhang T."/>
            <person name="Gao T."/>
            <person name="Zhang H."/>
        </authorList>
    </citation>
    <scope>NUCLEOTIDE SEQUENCE</scope>
    <source>
        <strain evidence="2">G02</strain>
    </source>
</reference>
<dbReference type="PANTHER" id="PTHR11439">
    <property type="entry name" value="GAG-POL-RELATED RETROTRANSPOSON"/>
    <property type="match status" value="1"/>
</dbReference>
<dbReference type="AlphaFoldDB" id="A0AAW2TWZ7"/>
<evidence type="ECO:0000259" key="1">
    <source>
        <dbReference type="Pfam" id="PF07727"/>
    </source>
</evidence>
<accession>A0AAW2TWZ7</accession>
<dbReference type="EMBL" id="JACGWJ010000007">
    <property type="protein sequence ID" value="KAL0409570.1"/>
    <property type="molecule type" value="Genomic_DNA"/>
</dbReference>
<feature type="domain" description="Reverse transcriptase Ty1/copia-type" evidence="1">
    <location>
        <begin position="122"/>
        <end position="208"/>
    </location>
</feature>
<evidence type="ECO:0000313" key="2">
    <source>
        <dbReference type="EMBL" id="KAL0409570.1"/>
    </source>
</evidence>
<dbReference type="SUPFAM" id="SSF56672">
    <property type="entry name" value="DNA/RNA polymerases"/>
    <property type="match status" value="1"/>
</dbReference>
<dbReference type="InterPro" id="IPR013103">
    <property type="entry name" value="RVT_2"/>
</dbReference>
<name>A0AAW2TWZ7_SESRA</name>
<protein>
    <submittedName>
        <fullName evidence="2">Retrovirus-related Pol polyprotein from transposon RE1</fullName>
    </submittedName>
</protein>
<organism evidence="2">
    <name type="scientific">Sesamum radiatum</name>
    <name type="common">Black benniseed</name>
    <dbReference type="NCBI Taxonomy" id="300843"/>
    <lineage>
        <taxon>Eukaryota</taxon>
        <taxon>Viridiplantae</taxon>
        <taxon>Streptophyta</taxon>
        <taxon>Embryophyta</taxon>
        <taxon>Tracheophyta</taxon>
        <taxon>Spermatophyta</taxon>
        <taxon>Magnoliopsida</taxon>
        <taxon>eudicotyledons</taxon>
        <taxon>Gunneridae</taxon>
        <taxon>Pentapetalae</taxon>
        <taxon>asterids</taxon>
        <taxon>lamiids</taxon>
        <taxon>Lamiales</taxon>
        <taxon>Pedaliaceae</taxon>
        <taxon>Sesamum</taxon>
    </lineage>
</organism>
<proteinExistence type="predicted"/>